<dbReference type="EMBL" id="JRKN01000004">
    <property type="protein sequence ID" value="KGJ05912.1"/>
    <property type="molecule type" value="Genomic_DNA"/>
</dbReference>
<dbReference type="eggNOG" id="COG4584">
    <property type="taxonomic scope" value="Bacteria"/>
</dbReference>
<sequence>MSQKTVRKVIRFGATEFTYERIVQPRIGPWRDALDRMLAKNSGRPKRGRLTRIRMFQELHALG</sequence>
<keyword evidence="2" id="KW-1185">Reference proteome</keyword>
<dbReference type="Proteomes" id="UP000029846">
    <property type="component" value="Unassembled WGS sequence"/>
</dbReference>
<evidence type="ECO:0008006" key="3">
    <source>
        <dbReference type="Google" id="ProtNLM"/>
    </source>
</evidence>
<evidence type="ECO:0000313" key="2">
    <source>
        <dbReference type="Proteomes" id="UP000029846"/>
    </source>
</evidence>
<gene>
    <name evidence="1" type="ORF">IT41_04380</name>
</gene>
<reference evidence="1 2" key="2">
    <citation type="submission" date="2014-10" db="EMBL/GenBank/DDBJ databases">
        <title>Paracoccus sanguinis sp. nov., isolated from clinical specimens of New York State patients.</title>
        <authorList>
            <person name="Mingle L.A."/>
            <person name="Cole J.A."/>
            <person name="Lapierre P."/>
            <person name="Musser K.A."/>
        </authorList>
    </citation>
    <scope>NUCLEOTIDE SEQUENCE [LARGE SCALE GENOMIC DNA]</scope>
    <source>
        <strain evidence="1 2">JCM 14014</strain>
    </source>
</reference>
<comment type="caution">
    <text evidence="1">The sequence shown here is derived from an EMBL/GenBank/DDBJ whole genome shotgun (WGS) entry which is preliminary data.</text>
</comment>
<dbReference type="AlphaFoldDB" id="A0A099F719"/>
<name>A0A099F719_9RHOB</name>
<proteinExistence type="predicted"/>
<accession>A0A099F719</accession>
<evidence type="ECO:0000313" key="1">
    <source>
        <dbReference type="EMBL" id="KGJ05912.1"/>
    </source>
</evidence>
<protein>
    <recommendedName>
        <fullName evidence="3">Transposase</fullName>
    </recommendedName>
</protein>
<organism evidence="1 2">
    <name type="scientific">Paracoccus halophilus</name>
    <dbReference type="NCBI Taxonomy" id="376733"/>
    <lineage>
        <taxon>Bacteria</taxon>
        <taxon>Pseudomonadati</taxon>
        <taxon>Pseudomonadota</taxon>
        <taxon>Alphaproteobacteria</taxon>
        <taxon>Rhodobacterales</taxon>
        <taxon>Paracoccaceae</taxon>
        <taxon>Paracoccus</taxon>
    </lineage>
</organism>
<reference evidence="1 2" key="1">
    <citation type="submission" date="2014-09" db="EMBL/GenBank/DDBJ databases">
        <authorList>
            <person name="McGinnis J.M."/>
            <person name="Wolfgang W.J."/>
        </authorList>
    </citation>
    <scope>NUCLEOTIDE SEQUENCE [LARGE SCALE GENOMIC DNA]</scope>
    <source>
        <strain evidence="1 2">JCM 14014</strain>
    </source>
</reference>